<proteinExistence type="predicted"/>
<reference evidence="2 3" key="1">
    <citation type="submission" date="2022-04" db="EMBL/GenBank/DDBJ databases">
        <title>Identification of a novel bacterium isolated from mangrove sediments.</title>
        <authorList>
            <person name="Pan X."/>
        </authorList>
    </citation>
    <scope>NUCLEOTIDE SEQUENCE [LARGE SCALE GENOMIC DNA]</scope>
    <source>
        <strain evidence="2 3">B2638</strain>
    </source>
</reference>
<accession>A0ABT0BJR6</accession>
<comment type="caution">
    <text evidence="2">The sequence shown here is derived from an EMBL/GenBank/DDBJ whole genome shotgun (WGS) entry which is preliminary data.</text>
</comment>
<organism evidence="2 3">
    <name type="scientific">Novosphingobium beihaiensis</name>
    <dbReference type="NCBI Taxonomy" id="2930389"/>
    <lineage>
        <taxon>Bacteria</taxon>
        <taxon>Pseudomonadati</taxon>
        <taxon>Pseudomonadota</taxon>
        <taxon>Alphaproteobacteria</taxon>
        <taxon>Sphingomonadales</taxon>
        <taxon>Sphingomonadaceae</taxon>
        <taxon>Novosphingobium</taxon>
    </lineage>
</organism>
<dbReference type="RefSeq" id="WP_243916998.1">
    <property type="nucleotide sequence ID" value="NZ_JALHLG010000001.1"/>
</dbReference>
<keyword evidence="1" id="KW-0472">Membrane</keyword>
<sequence>MPDETATTDRAPAPASTAIRQESGSGIAIIMSLALLAGVIGIMYLFNKNSSAENARNDAIASAASDVGNAASKMGNAAEDAARNVKHH</sequence>
<keyword evidence="1" id="KW-0812">Transmembrane</keyword>
<feature type="transmembrane region" description="Helical" evidence="1">
    <location>
        <begin position="26"/>
        <end position="46"/>
    </location>
</feature>
<dbReference type="Proteomes" id="UP001202281">
    <property type="component" value="Unassembled WGS sequence"/>
</dbReference>
<name>A0ABT0BJR6_9SPHN</name>
<evidence type="ECO:0000313" key="2">
    <source>
        <dbReference type="EMBL" id="MCJ2185301.1"/>
    </source>
</evidence>
<protein>
    <submittedName>
        <fullName evidence="2">Uncharacterized protein</fullName>
    </submittedName>
</protein>
<keyword evidence="1" id="KW-1133">Transmembrane helix</keyword>
<keyword evidence="3" id="KW-1185">Reference proteome</keyword>
<evidence type="ECO:0000313" key="3">
    <source>
        <dbReference type="Proteomes" id="UP001202281"/>
    </source>
</evidence>
<dbReference type="EMBL" id="JALHLG010000001">
    <property type="protein sequence ID" value="MCJ2185301.1"/>
    <property type="molecule type" value="Genomic_DNA"/>
</dbReference>
<evidence type="ECO:0000256" key="1">
    <source>
        <dbReference type="SAM" id="Phobius"/>
    </source>
</evidence>
<gene>
    <name evidence="2" type="ORF">MTR66_00565</name>
</gene>